<evidence type="ECO:0000313" key="3">
    <source>
        <dbReference type="Proteomes" id="UP000233551"/>
    </source>
</evidence>
<dbReference type="EMBL" id="PGOL01001140">
    <property type="protein sequence ID" value="PKI60620.1"/>
    <property type="molecule type" value="Genomic_DNA"/>
</dbReference>
<feature type="region of interest" description="Disordered" evidence="1">
    <location>
        <begin position="1"/>
        <end position="27"/>
    </location>
</feature>
<reference evidence="2 3" key="1">
    <citation type="submission" date="2017-11" db="EMBL/GenBank/DDBJ databases">
        <title>De-novo sequencing of pomegranate (Punica granatum L.) genome.</title>
        <authorList>
            <person name="Akparov Z."/>
            <person name="Amiraslanov A."/>
            <person name="Hajiyeva S."/>
            <person name="Abbasov M."/>
            <person name="Kaur K."/>
            <person name="Hamwieh A."/>
            <person name="Solovyev V."/>
            <person name="Salamov A."/>
            <person name="Braich B."/>
            <person name="Kosarev P."/>
            <person name="Mahmoud A."/>
            <person name="Hajiyev E."/>
            <person name="Babayeva S."/>
            <person name="Izzatullayeva V."/>
            <person name="Mammadov A."/>
            <person name="Mammadov A."/>
            <person name="Sharifova S."/>
            <person name="Ojaghi J."/>
            <person name="Eynullazada K."/>
            <person name="Bayramov B."/>
            <person name="Abdulazimova A."/>
            <person name="Shahmuradov I."/>
        </authorList>
    </citation>
    <scope>NUCLEOTIDE SEQUENCE [LARGE SCALE GENOMIC DNA]</scope>
    <source>
        <strain evidence="3">cv. AG2017</strain>
        <tissue evidence="2">Leaf</tissue>
    </source>
</reference>
<accession>A0A2I0JXP6</accession>
<evidence type="ECO:0000256" key="1">
    <source>
        <dbReference type="SAM" id="MobiDB-lite"/>
    </source>
</evidence>
<proteinExistence type="predicted"/>
<keyword evidence="3" id="KW-1185">Reference proteome</keyword>
<comment type="caution">
    <text evidence="2">The sequence shown here is derived from an EMBL/GenBank/DDBJ whole genome shotgun (WGS) entry which is preliminary data.</text>
</comment>
<protein>
    <submittedName>
        <fullName evidence="2">Uncharacterized protein</fullName>
    </submittedName>
</protein>
<name>A0A2I0JXP6_PUNGR</name>
<organism evidence="2 3">
    <name type="scientific">Punica granatum</name>
    <name type="common">Pomegranate</name>
    <dbReference type="NCBI Taxonomy" id="22663"/>
    <lineage>
        <taxon>Eukaryota</taxon>
        <taxon>Viridiplantae</taxon>
        <taxon>Streptophyta</taxon>
        <taxon>Embryophyta</taxon>
        <taxon>Tracheophyta</taxon>
        <taxon>Spermatophyta</taxon>
        <taxon>Magnoliopsida</taxon>
        <taxon>eudicotyledons</taxon>
        <taxon>Gunneridae</taxon>
        <taxon>Pentapetalae</taxon>
        <taxon>rosids</taxon>
        <taxon>malvids</taxon>
        <taxon>Myrtales</taxon>
        <taxon>Lythraceae</taxon>
        <taxon>Punica</taxon>
    </lineage>
</organism>
<evidence type="ECO:0000313" key="2">
    <source>
        <dbReference type="EMBL" id="PKI60620.1"/>
    </source>
</evidence>
<dbReference type="AlphaFoldDB" id="A0A2I0JXP6"/>
<sequence length="101" mass="11713">MPISEPGTLTHIAPAALPTNSPLEAETDHEQRFKKIEEIVKALQAGDSRHNTSYLDLNLFPDMSLPSKIKVPDFKKYDGTSNPRHHLRHYQGRMHQYWEYE</sequence>
<dbReference type="Proteomes" id="UP000233551">
    <property type="component" value="Unassembled WGS sequence"/>
</dbReference>
<gene>
    <name evidence="2" type="ORF">CRG98_018970</name>
</gene>